<gene>
    <name evidence="2" type="ORF">CYMTET_7930</name>
</gene>
<accession>A0AAE0GU74</accession>
<dbReference type="AlphaFoldDB" id="A0AAE0GU74"/>
<feature type="region of interest" description="Disordered" evidence="1">
    <location>
        <begin position="238"/>
        <end position="257"/>
    </location>
</feature>
<reference evidence="2 3" key="1">
    <citation type="journal article" date="2015" name="Genome Biol. Evol.">
        <title>Comparative Genomics of a Bacterivorous Green Alga Reveals Evolutionary Causalities and Consequences of Phago-Mixotrophic Mode of Nutrition.</title>
        <authorList>
            <person name="Burns J.A."/>
            <person name="Paasch A."/>
            <person name="Narechania A."/>
            <person name="Kim E."/>
        </authorList>
    </citation>
    <scope>NUCLEOTIDE SEQUENCE [LARGE SCALE GENOMIC DNA]</scope>
    <source>
        <strain evidence="2 3">PLY_AMNH</strain>
    </source>
</reference>
<evidence type="ECO:0000256" key="1">
    <source>
        <dbReference type="SAM" id="MobiDB-lite"/>
    </source>
</evidence>
<feature type="region of interest" description="Disordered" evidence="1">
    <location>
        <begin position="298"/>
        <end position="318"/>
    </location>
</feature>
<comment type="caution">
    <text evidence="2">The sequence shown here is derived from an EMBL/GenBank/DDBJ whole genome shotgun (WGS) entry which is preliminary data.</text>
</comment>
<sequence length="472" mass="52709">MRYRPTPASPAAALTAPERTRSVAVRNSSWDVDLIKRASCDALGTKDASFRGDESNRNVLWTSLVTYLQSAFELKDAATDTLFDLADATKEVNAVYNAILFTTLTSLTKPHSPAGRWVDASGRASPRNGKRALLEVTKRLLPRVIRPLGNYEELCAIYFDSKLDPDPLIQDFDACLTAIRNSLSGPLDDMMAKKQLLASLDPIMYDKVATPLRLDVDLAKVDLEDIYAHILEIGESENSSGRVKQLRPTPSTSPTMLYSGNVNVKDLIMEFEKQLESATSTLMTLKDSITKDDEPLSAFADSRRHRQKQTDGKRGVSFPASRWRDERNRRDDGKFHGRDNRVGAYGRKHHRFAAHPLKSNGNWRQDNYKKNSAHNISFHVASSAFIPECARCPPGHYHDSANCPTDDMACAECDLVTADENDEIVSAFQTAFDDQDDATFAQLCGRHDPFYTFGEFGSFGSWGVLQWEALKK</sequence>
<dbReference type="Proteomes" id="UP001190700">
    <property type="component" value="Unassembled WGS sequence"/>
</dbReference>
<organism evidence="2 3">
    <name type="scientific">Cymbomonas tetramitiformis</name>
    <dbReference type="NCBI Taxonomy" id="36881"/>
    <lineage>
        <taxon>Eukaryota</taxon>
        <taxon>Viridiplantae</taxon>
        <taxon>Chlorophyta</taxon>
        <taxon>Pyramimonadophyceae</taxon>
        <taxon>Pyramimonadales</taxon>
        <taxon>Pyramimonadaceae</taxon>
        <taxon>Cymbomonas</taxon>
    </lineage>
</organism>
<protein>
    <submittedName>
        <fullName evidence="2">Uncharacterized protein</fullName>
    </submittedName>
</protein>
<dbReference type="EMBL" id="LGRX02002288">
    <property type="protein sequence ID" value="KAK3284429.1"/>
    <property type="molecule type" value="Genomic_DNA"/>
</dbReference>
<keyword evidence="3" id="KW-1185">Reference proteome</keyword>
<evidence type="ECO:0000313" key="3">
    <source>
        <dbReference type="Proteomes" id="UP001190700"/>
    </source>
</evidence>
<name>A0AAE0GU74_9CHLO</name>
<evidence type="ECO:0000313" key="2">
    <source>
        <dbReference type="EMBL" id="KAK3284429.1"/>
    </source>
</evidence>
<proteinExistence type="predicted"/>